<protein>
    <recommendedName>
        <fullName evidence="3">Protein TILLER ANGLE CONTROL 1</fullName>
    </recommendedName>
</protein>
<comment type="caution">
    <text evidence="5">The sequence shown here is derived from an EMBL/GenBank/DDBJ whole genome shotgun (WGS) entry which is preliminary data.</text>
</comment>
<dbReference type="PANTHER" id="PTHR38366">
    <property type="entry name" value="NAD-DEPENDENT PROTEIN DEACETYLASE HST1-LIKE PROTEIN"/>
    <property type="match status" value="1"/>
</dbReference>
<dbReference type="AlphaFoldDB" id="A0AAV5HQJ2"/>
<keyword evidence="1" id="KW-0341">Growth regulation</keyword>
<dbReference type="Proteomes" id="UP001054252">
    <property type="component" value="Unassembled WGS sequence"/>
</dbReference>
<name>A0AAV5HQJ2_9ROSI</name>
<dbReference type="PANTHER" id="PTHR38366:SF1">
    <property type="entry name" value="PROTEIN TILLER ANGLE CONTROL 1"/>
    <property type="match status" value="1"/>
</dbReference>
<organism evidence="5 6">
    <name type="scientific">Rubroshorea leprosula</name>
    <dbReference type="NCBI Taxonomy" id="152421"/>
    <lineage>
        <taxon>Eukaryota</taxon>
        <taxon>Viridiplantae</taxon>
        <taxon>Streptophyta</taxon>
        <taxon>Embryophyta</taxon>
        <taxon>Tracheophyta</taxon>
        <taxon>Spermatophyta</taxon>
        <taxon>Magnoliopsida</taxon>
        <taxon>eudicotyledons</taxon>
        <taxon>Gunneridae</taxon>
        <taxon>Pentapetalae</taxon>
        <taxon>rosids</taxon>
        <taxon>malvids</taxon>
        <taxon>Malvales</taxon>
        <taxon>Dipterocarpaceae</taxon>
        <taxon>Rubroshorea</taxon>
    </lineage>
</organism>
<feature type="compositionally biased region" description="Acidic residues" evidence="4">
    <location>
        <begin position="83"/>
        <end position="92"/>
    </location>
</feature>
<feature type="region of interest" description="Disordered" evidence="4">
    <location>
        <begin position="185"/>
        <end position="206"/>
    </location>
</feature>
<evidence type="ECO:0000256" key="4">
    <source>
        <dbReference type="SAM" id="MobiDB-lite"/>
    </source>
</evidence>
<feature type="region of interest" description="Disordered" evidence="4">
    <location>
        <begin position="242"/>
        <end position="289"/>
    </location>
</feature>
<dbReference type="InterPro" id="IPR044989">
    <property type="entry name" value="TAC1"/>
</dbReference>
<evidence type="ECO:0000313" key="5">
    <source>
        <dbReference type="EMBL" id="GKU87884.1"/>
    </source>
</evidence>
<evidence type="ECO:0000256" key="1">
    <source>
        <dbReference type="ARBA" id="ARBA00022604"/>
    </source>
</evidence>
<dbReference type="GO" id="GO:0001763">
    <property type="term" value="P:morphogenesis of a branching structure"/>
    <property type="evidence" value="ECO:0007669"/>
    <property type="project" value="InterPro"/>
</dbReference>
<sequence>MKIFNWVQKRLHPNLLKDGVARKVKKTDSVAIHGNTKALMEQVAFVDVLDGWKYGGILTIGTFGFDPLTKLELDQEKDYSTSESDEEAEEGDGYGLNNDSVQHENDNNSSTDTENEEVDPLMFNICCEEAGGKTADIEIMSVDDFVVLGAVPPVASSTHAIKLDHLDDQGKLKRRTTLAELFSEDSDSAMKKKPSPKEFKRMSSGTKAFPKTKNGLSFAKKLIPHAGEDARPLKKIQKMMRRMLKKKIHPDAEGKGSASDSKPDCPNKPVVLNQASEFGSLLPTPDAAA</sequence>
<comment type="similarity">
    <text evidence="2">Belongs to the TAC family.</text>
</comment>
<evidence type="ECO:0000256" key="2">
    <source>
        <dbReference type="ARBA" id="ARBA00025796"/>
    </source>
</evidence>
<dbReference type="EMBL" id="BPVZ01000002">
    <property type="protein sequence ID" value="GKU87884.1"/>
    <property type="molecule type" value="Genomic_DNA"/>
</dbReference>
<reference evidence="5 6" key="1">
    <citation type="journal article" date="2021" name="Commun. Biol.">
        <title>The genome of Shorea leprosula (Dipterocarpaceae) highlights the ecological relevance of drought in aseasonal tropical rainforests.</title>
        <authorList>
            <person name="Ng K.K.S."/>
            <person name="Kobayashi M.J."/>
            <person name="Fawcett J.A."/>
            <person name="Hatakeyama M."/>
            <person name="Paape T."/>
            <person name="Ng C.H."/>
            <person name="Ang C.C."/>
            <person name="Tnah L.H."/>
            <person name="Lee C.T."/>
            <person name="Nishiyama T."/>
            <person name="Sese J."/>
            <person name="O'Brien M.J."/>
            <person name="Copetti D."/>
            <person name="Mohd Noor M.I."/>
            <person name="Ong R.C."/>
            <person name="Putra M."/>
            <person name="Sireger I.Z."/>
            <person name="Indrioko S."/>
            <person name="Kosugi Y."/>
            <person name="Izuno A."/>
            <person name="Isagi Y."/>
            <person name="Lee S.L."/>
            <person name="Shimizu K.K."/>
        </authorList>
    </citation>
    <scope>NUCLEOTIDE SEQUENCE [LARGE SCALE GENOMIC DNA]</scope>
    <source>
        <strain evidence="5">214</strain>
    </source>
</reference>
<gene>
    <name evidence="5" type="ORF">SLEP1_g2214</name>
</gene>
<feature type="region of interest" description="Disordered" evidence="4">
    <location>
        <begin position="76"/>
        <end position="117"/>
    </location>
</feature>
<evidence type="ECO:0000313" key="6">
    <source>
        <dbReference type="Proteomes" id="UP001054252"/>
    </source>
</evidence>
<proteinExistence type="inferred from homology"/>
<evidence type="ECO:0000256" key="3">
    <source>
        <dbReference type="ARBA" id="ARBA00026138"/>
    </source>
</evidence>
<keyword evidence="6" id="KW-1185">Reference proteome</keyword>
<accession>A0AAV5HQJ2</accession>